<keyword evidence="4 5" id="KW-0472">Membrane</keyword>
<dbReference type="PROSITE" id="PS51257">
    <property type="entry name" value="PROKAR_LIPOPROTEIN"/>
    <property type="match status" value="1"/>
</dbReference>
<organism evidence="6 7">
    <name type="scientific">Henosepilachna vigintioctopunctata</name>
    <dbReference type="NCBI Taxonomy" id="420089"/>
    <lineage>
        <taxon>Eukaryota</taxon>
        <taxon>Metazoa</taxon>
        <taxon>Ecdysozoa</taxon>
        <taxon>Arthropoda</taxon>
        <taxon>Hexapoda</taxon>
        <taxon>Insecta</taxon>
        <taxon>Pterygota</taxon>
        <taxon>Neoptera</taxon>
        <taxon>Endopterygota</taxon>
        <taxon>Coleoptera</taxon>
        <taxon>Polyphaga</taxon>
        <taxon>Cucujiformia</taxon>
        <taxon>Coccinelloidea</taxon>
        <taxon>Coccinellidae</taxon>
        <taxon>Epilachninae</taxon>
        <taxon>Epilachnini</taxon>
        <taxon>Henosepilachna</taxon>
    </lineage>
</organism>
<dbReference type="AlphaFoldDB" id="A0AAW1TMT3"/>
<feature type="transmembrane region" description="Helical" evidence="5">
    <location>
        <begin position="107"/>
        <end position="125"/>
    </location>
</feature>
<evidence type="ECO:0000313" key="6">
    <source>
        <dbReference type="EMBL" id="KAK9869496.1"/>
    </source>
</evidence>
<accession>A0AAW1TMT3</accession>
<evidence type="ECO:0000313" key="7">
    <source>
        <dbReference type="Proteomes" id="UP001431783"/>
    </source>
</evidence>
<comment type="caution">
    <text evidence="6">The sequence shown here is derived from an EMBL/GenBank/DDBJ whole genome shotgun (WGS) entry which is preliminary data.</text>
</comment>
<proteinExistence type="predicted"/>
<comment type="subcellular location">
    <subcellularLocation>
        <location evidence="1">Membrane</location>
        <topology evidence="1">Multi-pass membrane protein</topology>
    </subcellularLocation>
</comment>
<evidence type="ECO:0000256" key="5">
    <source>
        <dbReference type="SAM" id="Phobius"/>
    </source>
</evidence>
<evidence type="ECO:0000256" key="2">
    <source>
        <dbReference type="ARBA" id="ARBA00022692"/>
    </source>
</evidence>
<evidence type="ECO:0000256" key="1">
    <source>
        <dbReference type="ARBA" id="ARBA00004141"/>
    </source>
</evidence>
<feature type="transmembrane region" description="Helical" evidence="5">
    <location>
        <begin position="12"/>
        <end position="36"/>
    </location>
</feature>
<dbReference type="GO" id="GO:0016020">
    <property type="term" value="C:membrane"/>
    <property type="evidence" value="ECO:0007669"/>
    <property type="project" value="UniProtKB-SubCell"/>
</dbReference>
<reference evidence="6 7" key="1">
    <citation type="submission" date="2023-03" db="EMBL/GenBank/DDBJ databases">
        <title>Genome insight into feeding habits of ladybird beetles.</title>
        <authorList>
            <person name="Li H.-S."/>
            <person name="Huang Y.-H."/>
            <person name="Pang H."/>
        </authorList>
    </citation>
    <scope>NUCLEOTIDE SEQUENCE [LARGE SCALE GENOMIC DNA]</scope>
    <source>
        <strain evidence="6">SYSU_2023b</strain>
        <tissue evidence="6">Whole body</tissue>
    </source>
</reference>
<protein>
    <submittedName>
        <fullName evidence="6">Uncharacterized protein</fullName>
    </submittedName>
</protein>
<evidence type="ECO:0000256" key="3">
    <source>
        <dbReference type="ARBA" id="ARBA00022989"/>
    </source>
</evidence>
<dbReference type="InterPro" id="IPR019184">
    <property type="entry name" value="Uncharacterised_TM-17"/>
</dbReference>
<dbReference type="EMBL" id="JARQZJ010000001">
    <property type="protein sequence ID" value="KAK9869496.1"/>
    <property type="molecule type" value="Genomic_DNA"/>
</dbReference>
<feature type="transmembrane region" description="Helical" evidence="5">
    <location>
        <begin position="48"/>
        <end position="65"/>
    </location>
</feature>
<keyword evidence="7" id="KW-1185">Reference proteome</keyword>
<evidence type="ECO:0000256" key="4">
    <source>
        <dbReference type="ARBA" id="ARBA00023136"/>
    </source>
</evidence>
<gene>
    <name evidence="6" type="ORF">WA026_003249</name>
</gene>
<keyword evidence="3 5" id="KW-1133">Transmembrane helix</keyword>
<feature type="transmembrane region" description="Helical" evidence="5">
    <location>
        <begin position="77"/>
        <end position="95"/>
    </location>
</feature>
<dbReference type="Proteomes" id="UP001431783">
    <property type="component" value="Unassembled WGS sequence"/>
</dbReference>
<dbReference type="Pfam" id="PF09799">
    <property type="entry name" value="Transmemb_17"/>
    <property type="match status" value="1"/>
</dbReference>
<sequence>MKLDAEIMFDCLLYINAFYYGMFFSCNFVMTTSKYFSVVSTPDIERDAAVTFTLLAIEFLKLIVYKKYKEKYRGISSTFVILMNFGTLACNFYMLKLMSPVLKLEKLLSILLVMLSSCEIFFGALQPWFKKKPYYT</sequence>
<name>A0AAW1TMT3_9CUCU</name>
<keyword evidence="2 5" id="KW-0812">Transmembrane</keyword>